<proteinExistence type="predicted"/>
<name>A0ABP2YTE7_STASI</name>
<keyword evidence="1" id="KW-0175">Coiled coil</keyword>
<dbReference type="RefSeq" id="WP_023015892.1">
    <property type="nucleotide sequence ID" value="NZ_AXDY01000008.1"/>
</dbReference>
<organism evidence="2 3">
    <name type="scientific">Staphylococcus simulans UMC-CNS-990</name>
    <dbReference type="NCBI Taxonomy" id="1405498"/>
    <lineage>
        <taxon>Bacteria</taxon>
        <taxon>Bacillati</taxon>
        <taxon>Bacillota</taxon>
        <taxon>Bacilli</taxon>
        <taxon>Bacillales</taxon>
        <taxon>Staphylococcaceae</taxon>
        <taxon>Staphylococcus</taxon>
    </lineage>
</organism>
<sequence length="180" mass="21479">MLSKNIKNIMKEKDNRDALQEEIKQARELIREQENTVVRPEHEELVILNTLIKNLHELNNKTFEVHAAIESLELREDYIAPSAYNVEMNTLQQRLDNANYQAFRIKKQIKIKTKKFYEFEARIPIVSGNRVFKYETHYYNKVDQKIQNITNEADNALSYGEKLMKEYRKIYGDKLPKELQ</sequence>
<comment type="caution">
    <text evidence="2">The sequence shown here is derived from an EMBL/GenBank/DDBJ whole genome shotgun (WGS) entry which is preliminary data.</text>
</comment>
<dbReference type="EMBL" id="AXDY01000008">
    <property type="protein sequence ID" value="ERS92958.1"/>
    <property type="molecule type" value="Genomic_DNA"/>
</dbReference>
<feature type="coiled-coil region" evidence="1">
    <location>
        <begin position="2"/>
        <end position="36"/>
    </location>
</feature>
<dbReference type="Proteomes" id="UP000017131">
    <property type="component" value="Unassembled WGS sequence"/>
</dbReference>
<evidence type="ECO:0000313" key="2">
    <source>
        <dbReference type="EMBL" id="ERS92958.1"/>
    </source>
</evidence>
<keyword evidence="3" id="KW-1185">Reference proteome</keyword>
<reference evidence="2 3" key="1">
    <citation type="journal article" date="2013" name="Genome Announc.">
        <title>Draft Genome Sequence of Staphylococcus simulans UMC-CNS-990, Isolated from a Case of Chronic Bovine Mastitis.</title>
        <authorList>
            <person name="Calcutt M.J."/>
            <person name="Foecking M.F."/>
            <person name="Hsieh H.Y."/>
            <person name="Perry J."/>
            <person name="Stewart G.C."/>
            <person name="Middleton J.R."/>
        </authorList>
    </citation>
    <scope>NUCLEOTIDE SEQUENCE [LARGE SCALE GENOMIC DNA]</scope>
    <source>
        <strain evidence="2 3">UMC-CNS-990</strain>
    </source>
</reference>
<gene>
    <name evidence="2" type="ORF">SSIM_09585</name>
</gene>
<protein>
    <submittedName>
        <fullName evidence="2">Uncharacterized protein</fullName>
    </submittedName>
</protein>
<evidence type="ECO:0000256" key="1">
    <source>
        <dbReference type="SAM" id="Coils"/>
    </source>
</evidence>
<evidence type="ECO:0000313" key="3">
    <source>
        <dbReference type="Proteomes" id="UP000017131"/>
    </source>
</evidence>
<accession>A0ABP2YTE7</accession>